<organism evidence="1 2">
    <name type="scientific">Armillaria solidipes</name>
    <dbReference type="NCBI Taxonomy" id="1076256"/>
    <lineage>
        <taxon>Eukaryota</taxon>
        <taxon>Fungi</taxon>
        <taxon>Dikarya</taxon>
        <taxon>Basidiomycota</taxon>
        <taxon>Agaricomycotina</taxon>
        <taxon>Agaricomycetes</taxon>
        <taxon>Agaricomycetidae</taxon>
        <taxon>Agaricales</taxon>
        <taxon>Marasmiineae</taxon>
        <taxon>Physalacriaceae</taxon>
        <taxon>Armillaria</taxon>
    </lineage>
</organism>
<name>A0A2H3B4W2_9AGAR</name>
<protein>
    <submittedName>
        <fullName evidence="1">Uncharacterized protein</fullName>
    </submittedName>
</protein>
<dbReference type="Proteomes" id="UP000218334">
    <property type="component" value="Unassembled WGS sequence"/>
</dbReference>
<evidence type="ECO:0000313" key="2">
    <source>
        <dbReference type="Proteomes" id="UP000218334"/>
    </source>
</evidence>
<gene>
    <name evidence="1" type="ORF">ARMSODRAFT_1009951</name>
</gene>
<sequence>MDSGGLNTGNRPVVAADASVTICDSYTLPFDHHLRASPKTLEEKELPWPFISSTGTVIVLVVTKFRWTQDSVIAYNQGYDLQTNKRAKNRLYWCNIGIPSLLVRLIYQSFLDCRKILDKTIQNCAQSRIFNSYRVNFFCVSDNILQACVLWAPIIIL</sequence>
<evidence type="ECO:0000313" key="1">
    <source>
        <dbReference type="EMBL" id="PBK58883.1"/>
    </source>
</evidence>
<reference evidence="2" key="1">
    <citation type="journal article" date="2017" name="Nat. Ecol. Evol.">
        <title>Genome expansion and lineage-specific genetic innovations in the forest pathogenic fungi Armillaria.</title>
        <authorList>
            <person name="Sipos G."/>
            <person name="Prasanna A.N."/>
            <person name="Walter M.C."/>
            <person name="O'Connor E."/>
            <person name="Balint B."/>
            <person name="Krizsan K."/>
            <person name="Kiss B."/>
            <person name="Hess J."/>
            <person name="Varga T."/>
            <person name="Slot J."/>
            <person name="Riley R."/>
            <person name="Boka B."/>
            <person name="Rigling D."/>
            <person name="Barry K."/>
            <person name="Lee J."/>
            <person name="Mihaltcheva S."/>
            <person name="LaButti K."/>
            <person name="Lipzen A."/>
            <person name="Waldron R."/>
            <person name="Moloney N.M."/>
            <person name="Sperisen C."/>
            <person name="Kredics L."/>
            <person name="Vagvoelgyi C."/>
            <person name="Patrignani A."/>
            <person name="Fitzpatrick D."/>
            <person name="Nagy I."/>
            <person name="Doyle S."/>
            <person name="Anderson J.B."/>
            <person name="Grigoriev I.V."/>
            <person name="Gueldener U."/>
            <person name="Muensterkoetter M."/>
            <person name="Nagy L.G."/>
        </authorList>
    </citation>
    <scope>NUCLEOTIDE SEQUENCE [LARGE SCALE GENOMIC DNA]</scope>
    <source>
        <strain evidence="2">28-4</strain>
    </source>
</reference>
<proteinExistence type="predicted"/>
<dbReference type="AlphaFoldDB" id="A0A2H3B4W2"/>
<keyword evidence="2" id="KW-1185">Reference proteome</keyword>
<dbReference type="EMBL" id="KZ293520">
    <property type="protein sequence ID" value="PBK58883.1"/>
    <property type="molecule type" value="Genomic_DNA"/>
</dbReference>
<accession>A0A2H3B4W2</accession>